<sequence>MIDLTQTLDRPTPPEDLTPALAALWWLRKGDFEMGAEWDRAHEIAQKHEGEQVFDAIHALAHRIEGDEANAKYWYRRAETAPGASYEGEWQALVARITD</sequence>
<evidence type="ECO:0000313" key="2">
    <source>
        <dbReference type="Proteomes" id="UP000474957"/>
    </source>
</evidence>
<comment type="caution">
    <text evidence="1">The sequence shown here is derived from an EMBL/GenBank/DDBJ whole genome shotgun (WGS) entry which is preliminary data.</text>
</comment>
<evidence type="ECO:0000313" key="1">
    <source>
        <dbReference type="EMBL" id="MSU88945.1"/>
    </source>
</evidence>
<dbReference type="RefSeq" id="WP_154445411.1">
    <property type="nucleotide sequence ID" value="NZ_WIND01000002.1"/>
</dbReference>
<reference evidence="1 2" key="1">
    <citation type="submission" date="2019-10" db="EMBL/GenBank/DDBJ databases">
        <title>Cognatihalovulum marinum gen. nov. sp. nov., a new member of the family Rhodobacteraceae isolated from deep seawater of the Northwest Indian Ocean.</title>
        <authorList>
            <person name="Ruan C."/>
            <person name="Wang J."/>
            <person name="Zheng X."/>
            <person name="Song L."/>
            <person name="Zhu Y."/>
            <person name="Huang Y."/>
            <person name="Lu Z."/>
            <person name="Du W."/>
            <person name="Huang L."/>
            <person name="Dai X."/>
        </authorList>
    </citation>
    <scope>NUCLEOTIDE SEQUENCE [LARGE SCALE GENOMIC DNA]</scope>
    <source>
        <strain evidence="1 2">2CG4</strain>
    </source>
</reference>
<gene>
    <name evidence="1" type="ORF">GE300_04815</name>
</gene>
<dbReference type="EMBL" id="WIND01000002">
    <property type="protein sequence ID" value="MSU88945.1"/>
    <property type="molecule type" value="Genomic_DNA"/>
</dbReference>
<evidence type="ECO:0008006" key="3">
    <source>
        <dbReference type="Google" id="ProtNLM"/>
    </source>
</evidence>
<dbReference type="AlphaFoldDB" id="A0A6L5YYM8"/>
<keyword evidence="2" id="KW-1185">Reference proteome</keyword>
<organism evidence="1 2">
    <name type="scientific">Halovulum marinum</name>
    <dbReference type="NCBI Taxonomy" id="2662447"/>
    <lineage>
        <taxon>Bacteria</taxon>
        <taxon>Pseudomonadati</taxon>
        <taxon>Pseudomonadota</taxon>
        <taxon>Alphaproteobacteria</taxon>
        <taxon>Rhodobacterales</taxon>
        <taxon>Paracoccaceae</taxon>
        <taxon>Halovulum</taxon>
    </lineage>
</organism>
<dbReference type="Proteomes" id="UP000474957">
    <property type="component" value="Unassembled WGS sequence"/>
</dbReference>
<proteinExistence type="predicted"/>
<name>A0A6L5YYM8_9RHOB</name>
<protein>
    <recommendedName>
        <fullName evidence="3">Tetratricopeptide repeat protein</fullName>
    </recommendedName>
</protein>
<accession>A0A6L5YYM8</accession>